<feature type="compositionally biased region" description="Basic and acidic residues" evidence="3">
    <location>
        <begin position="1070"/>
        <end position="1086"/>
    </location>
</feature>
<reference evidence="4 5" key="2">
    <citation type="submission" date="2013-02" db="EMBL/GenBank/DDBJ databases">
        <title>The Genome Sequence of Plasmodium falciparum Tanzania (2000708).</title>
        <authorList>
            <consortium name="The Broad Institute Genome Sequencing Platform"/>
            <consortium name="The Broad Institute Genome Sequencing Center for Infectious Disease"/>
            <person name="Neafsey D."/>
            <person name="Cheeseman I."/>
            <person name="Volkman S."/>
            <person name="Adams J."/>
            <person name="Walker B."/>
            <person name="Young S.K."/>
            <person name="Zeng Q."/>
            <person name="Gargeya S."/>
            <person name="Fitzgerald M."/>
            <person name="Haas B."/>
            <person name="Abouelleil A."/>
            <person name="Alvarado L."/>
            <person name="Arachchi H.M."/>
            <person name="Berlin A.M."/>
            <person name="Chapman S.B."/>
            <person name="Dewar J."/>
            <person name="Goldberg J."/>
            <person name="Griggs A."/>
            <person name="Gujja S."/>
            <person name="Hansen M."/>
            <person name="Howarth C."/>
            <person name="Imamovic A."/>
            <person name="Larimer J."/>
            <person name="McCowan C."/>
            <person name="Murphy C."/>
            <person name="Neiman D."/>
            <person name="Pearson M."/>
            <person name="Priest M."/>
            <person name="Roberts A."/>
            <person name="Saif S."/>
            <person name="Shea T."/>
            <person name="Sisk P."/>
            <person name="Sykes S."/>
            <person name="Wortman J."/>
            <person name="Nusbaum C."/>
            <person name="Birren B."/>
        </authorList>
    </citation>
    <scope>NUCLEOTIDE SEQUENCE [LARGE SCALE GENOMIC DNA]</scope>
    <source>
        <strain evidence="5">Tanzania (2000708)</strain>
    </source>
</reference>
<feature type="region of interest" description="Disordered" evidence="3">
    <location>
        <begin position="1404"/>
        <end position="1468"/>
    </location>
</feature>
<dbReference type="SUPFAM" id="SSF55874">
    <property type="entry name" value="ATPase domain of HSP90 chaperone/DNA topoisomerase II/histidine kinase"/>
    <property type="match status" value="1"/>
</dbReference>
<dbReference type="eggNOG" id="KOG0379">
    <property type="taxonomic scope" value="Eukaryota"/>
</dbReference>
<accession>A0A024VYG6</accession>
<protein>
    <recommendedName>
        <fullName evidence="6">Kelch domain-containing protein</fullName>
    </recommendedName>
</protein>
<feature type="region of interest" description="Disordered" evidence="3">
    <location>
        <begin position="1695"/>
        <end position="1753"/>
    </location>
</feature>
<feature type="compositionally biased region" description="Basic and acidic residues" evidence="3">
    <location>
        <begin position="1714"/>
        <end position="1733"/>
    </location>
</feature>
<reference evidence="4 5" key="1">
    <citation type="submission" date="2013-02" db="EMBL/GenBank/DDBJ databases">
        <title>The Genome Annotation of Plasmodium falciparum Tanzania (2000708).</title>
        <authorList>
            <consortium name="The Broad Institute Genome Sequencing Platform"/>
            <consortium name="The Broad Institute Genome Sequencing Center for Infectious Disease"/>
            <person name="Neafsey D."/>
            <person name="Hoffman S."/>
            <person name="Volkman S."/>
            <person name="Rosenthal P."/>
            <person name="Walker B."/>
            <person name="Young S.K."/>
            <person name="Zeng Q."/>
            <person name="Gargeya S."/>
            <person name="Fitzgerald M."/>
            <person name="Haas B."/>
            <person name="Abouelleil A."/>
            <person name="Allen A.W."/>
            <person name="Alvarado L."/>
            <person name="Arachchi H.M."/>
            <person name="Berlin A.M."/>
            <person name="Chapman S.B."/>
            <person name="Gainer-Dewar J."/>
            <person name="Goldberg J."/>
            <person name="Griggs A."/>
            <person name="Gujja S."/>
            <person name="Hansen M."/>
            <person name="Howarth C."/>
            <person name="Imamovic A."/>
            <person name="Ireland A."/>
            <person name="Larimer J."/>
            <person name="McCowan C."/>
            <person name="Murphy C."/>
            <person name="Pearson M."/>
            <person name="Poon T.W."/>
            <person name="Priest M."/>
            <person name="Roberts A."/>
            <person name="Saif S."/>
            <person name="Shea T."/>
            <person name="Sisk P."/>
            <person name="Sykes S."/>
            <person name="Wortman J."/>
            <person name="Nusbaum C."/>
            <person name="Birren B."/>
        </authorList>
    </citation>
    <scope>NUCLEOTIDE SEQUENCE [LARGE SCALE GENOMIC DNA]</scope>
    <source>
        <strain evidence="5">Tanzania (2000708)</strain>
    </source>
</reference>
<gene>
    <name evidence="4" type="ORF">PFTANZ_05934</name>
</gene>
<dbReference type="SUPFAM" id="SSF117281">
    <property type="entry name" value="Kelch motif"/>
    <property type="match status" value="1"/>
</dbReference>
<evidence type="ECO:0000313" key="4">
    <source>
        <dbReference type="EMBL" id="ETW33353.1"/>
    </source>
</evidence>
<keyword evidence="2" id="KW-0677">Repeat</keyword>
<dbReference type="Pfam" id="PF24681">
    <property type="entry name" value="Kelch_KLHDC2_KLHL20_DRC7"/>
    <property type="match status" value="1"/>
</dbReference>
<evidence type="ECO:0000256" key="3">
    <source>
        <dbReference type="SAM" id="MobiDB-lite"/>
    </source>
</evidence>
<dbReference type="EMBL" id="KI926688">
    <property type="protein sequence ID" value="ETW33353.1"/>
    <property type="molecule type" value="Genomic_DNA"/>
</dbReference>
<dbReference type="InterPro" id="IPR036890">
    <property type="entry name" value="HATPase_C_sf"/>
</dbReference>
<feature type="non-terminal residue" evidence="4">
    <location>
        <position position="1962"/>
    </location>
</feature>
<dbReference type="OrthoDB" id="10251809at2759"/>
<feature type="compositionally biased region" description="Low complexity" evidence="3">
    <location>
        <begin position="1058"/>
        <end position="1069"/>
    </location>
</feature>
<feature type="compositionally biased region" description="Basic and acidic residues" evidence="3">
    <location>
        <begin position="1903"/>
        <end position="1914"/>
    </location>
</feature>
<dbReference type="Proteomes" id="UP000030708">
    <property type="component" value="Unassembled WGS sequence"/>
</dbReference>
<feature type="compositionally biased region" description="Polar residues" evidence="3">
    <location>
        <begin position="1459"/>
        <end position="1468"/>
    </location>
</feature>
<name>A0A024VYG6_PLAFA</name>
<feature type="region of interest" description="Disordered" evidence="3">
    <location>
        <begin position="1636"/>
        <end position="1659"/>
    </location>
</feature>
<feature type="compositionally biased region" description="Basic residues" evidence="3">
    <location>
        <begin position="1849"/>
        <end position="1867"/>
    </location>
</feature>
<organism evidence="4 5">
    <name type="scientific">Plasmodium falciparum Tanzania</name>
    <name type="common">2000708</name>
    <dbReference type="NCBI Taxonomy" id="1036725"/>
    <lineage>
        <taxon>Eukaryota</taxon>
        <taxon>Sar</taxon>
        <taxon>Alveolata</taxon>
        <taxon>Apicomplexa</taxon>
        <taxon>Aconoidasida</taxon>
        <taxon>Haemosporida</taxon>
        <taxon>Plasmodiidae</taxon>
        <taxon>Plasmodium</taxon>
        <taxon>Plasmodium (Laverania)</taxon>
    </lineage>
</organism>
<evidence type="ECO:0000313" key="5">
    <source>
        <dbReference type="Proteomes" id="UP000030708"/>
    </source>
</evidence>
<evidence type="ECO:0008006" key="6">
    <source>
        <dbReference type="Google" id="ProtNLM"/>
    </source>
</evidence>
<sequence length="1962" mass="225788">MSKINGTNIDEMNHIENQLNSSNNQLNDDNYNASKNFSLSNYNLDLIKCLQDDSGIYFILDPSKAINEKKQSDVYDIFVPEDTEGVTLHVQKMNDEYKCIGVSITKKGIDINSGTRIFNSKISDWLEQLFVFNKNLINNGLQMNEKMKKIPNNTSVLNTNNVNSGASFMNGDINGNINIPINAINYKNDKFINKGSNINIINEGSNLTHSKNTNYNNMKRASGTSNLQDTTTTNLIKNKYNNLEYFENKEKNNLMLPNNNNNNINNMSNMNGHINNSHLSNKKGNKNNNQHNCNINHNINNNNNNNNNFVGNHNLPSSQMQKQNRLNLVNNNNNNKNAHSNKSNTMNFKNMNFDEKNSKLFNNISASSLLMNKNILSNVNALAAQISLGASSEFMKNNKLGVGHTNNNRQKNNTYNLHNHLQNELFNLPNHLQNNLMFNNNNNKSQLHQLQNSQNQNNVHQHIQNQNASNQQINQSYNDNFTYRPTLFNLLEVLANHNITTPDQRVCIRGIVTDFLNNELPHGKIYAYIGAVVGHDILHDIIKKLEKDPNRNVVPDASGLARIEAAFGLSKSSYDFINNNSQNSTVGNLSNVLFNNRNLNSALLNNQFYSNILSNVANNALNANNLLNNNERVSLDNDKILSSKAAADISNLLKYAKNEKMSMSANNNVMNFNRKKGANFNNLLNLRNDPPNNNNNNNNNMNTFNNNNMNTFNNNNNNSNNNHINNNINNFNNNSRNTIPHDLISAATRNFNIQCQHKNSFSDEEEELMKVIKKNIESYKMNNIKNILISSVFGRIKWLKIMNESPHAYLYGHSIVKFGNKLYMFGGSNGKNKKIPFTHTLTFSLIYYNYKLLPLSGNCPEEREGHTTHLVSLHNGLSVFLFGGSNENIYYNDIYLLDMETRKWTRRSVKGKIPLPRDQHSSLVYPAKCEHVRGEKPNLTEGVIIFGGKCLYNNSIVSLNDMWIFSFDSILWIRINYLCDDIPMGRFGMNLVWSDTNTICLFGGEYCEISKTHKERTLLDDMWIFKVHNNVHISANSNDGTSYNNGMDKTQNDKNHTHNNNNNNNNNSSEKNHNMHSNDKEYADNVKDKYNNNKKFTMVGEWYRENYEGDIGCRSNYSSVFITQRHQDFKGAEPKTIERLMILCSGITYVYKDNKQKIVSTDEVFVYFFSQKKWYLLKGKLCNDEYLYNGRQRHVGCFFESKNVLGRANRNPVPCVFIQGGFKKNSVFGDAWLLSLTGENPLRIQEYDTSRERISTTQMPLYYFRDTHSISLLYSFCTLQKWLFGAFANLVDNCVHAHNPAENVFIKYELTPEHDGMLSIQDDGEGLDFNAMNRVLRMYGNYKYQDNSSVVLYNSGTNIKKHALPNNDFINNKGDDYNDYQYENEYSNKRNTSSKNVLLDDASSALLPHKKKQKNTTDNDDKNNNNNNENDSNNEEKDNITGDHNKNGEDENKVGSHNAYDNDQNNGYVSDDYYTKNYDQELFYNENVNNIFDVKYGVGFKMSFARISSSCAIMSRTFNTIGIGLLSLELMNHCEAKELATPLCMWKLPNKELINRNIANKSEHRHHQKLLMSYTPFNSPSLLAEQINILGTYSGTRLLYWDFRDDMDFIIFSPLNNNIYLSSSPLSVDEIKYNKKKKNNNKNNKNMLNDDNNNKQVSCVEDVKLNNRADIKRKGNFDEENVKKVKVQHDESCANVYAKNDEENEDSQLVTNEGSDKDASTKDENMKKEHPNEKDDDNNNNNENGDDNNKSYNDQIFKENEQYQYYNSTIKKLNLFEYNSHLNTSISKDKYKASQIFPLWDHPKDSIDYCLSTYLYWLYLRRNTNIFLQNTLLIPTCMRKNDNDVNSEKKKKKKKKKKGKKLNAKKKNLQEESNTTEQTSSLSKDSNSNKDSEENVNLNQYNDEERNSKRRNNDDESNESSSTSNRDKSDADNMNNDVIKNDNKKIGKEEMHKIKFEEALEY</sequence>
<dbReference type="PANTHER" id="PTHR46093">
    <property type="entry name" value="ACYL-COA-BINDING DOMAIN-CONTAINING PROTEIN 5"/>
    <property type="match status" value="1"/>
</dbReference>
<feature type="compositionally biased region" description="Basic and acidic residues" evidence="3">
    <location>
        <begin position="1939"/>
        <end position="1962"/>
    </location>
</feature>
<feature type="region of interest" description="Disordered" evidence="3">
    <location>
        <begin position="1840"/>
        <end position="1962"/>
    </location>
</feature>
<keyword evidence="1" id="KW-0880">Kelch repeat</keyword>
<evidence type="ECO:0000256" key="2">
    <source>
        <dbReference type="ARBA" id="ARBA00022737"/>
    </source>
</evidence>
<feature type="compositionally biased region" description="Basic and acidic residues" evidence="3">
    <location>
        <begin position="1434"/>
        <end position="1454"/>
    </location>
</feature>
<feature type="compositionally biased region" description="Polar residues" evidence="3">
    <location>
        <begin position="1038"/>
        <end position="1049"/>
    </location>
</feature>
<feature type="region of interest" description="Disordered" evidence="3">
    <location>
        <begin position="1038"/>
        <end position="1086"/>
    </location>
</feature>
<dbReference type="Gene3D" id="2.120.10.80">
    <property type="entry name" value="Kelch-type beta propeller"/>
    <property type="match status" value="1"/>
</dbReference>
<proteinExistence type="predicted"/>
<evidence type="ECO:0000256" key="1">
    <source>
        <dbReference type="ARBA" id="ARBA00022441"/>
    </source>
</evidence>
<dbReference type="InterPro" id="IPR015915">
    <property type="entry name" value="Kelch-typ_b-propeller"/>
</dbReference>
<feature type="compositionally biased region" description="Low complexity" evidence="3">
    <location>
        <begin position="1641"/>
        <end position="1655"/>
    </location>
</feature>
<dbReference type="PANTHER" id="PTHR46093:SF18">
    <property type="entry name" value="FIBRONECTIN TYPE-III DOMAIN-CONTAINING PROTEIN"/>
    <property type="match status" value="1"/>
</dbReference>